<organism evidence="1 2">
    <name type="scientific">Inquilinus limosus</name>
    <dbReference type="NCBI Taxonomy" id="171674"/>
    <lineage>
        <taxon>Bacteria</taxon>
        <taxon>Pseudomonadati</taxon>
        <taxon>Pseudomonadota</taxon>
        <taxon>Alphaproteobacteria</taxon>
        <taxon>Rhodospirillales</taxon>
        <taxon>Rhodospirillaceae</taxon>
        <taxon>Inquilinus</taxon>
    </lineage>
</organism>
<gene>
    <name evidence="1" type="ORF">BWR60_02905</name>
</gene>
<reference evidence="2" key="1">
    <citation type="submission" date="2017-05" db="EMBL/GenBank/DDBJ databases">
        <authorList>
            <person name="Macchi M."/>
            <person name="Festa S."/>
            <person name="Coppotelli B.M."/>
            <person name="Morelli I.S."/>
        </authorList>
    </citation>
    <scope>NUCLEOTIDE SEQUENCE [LARGE SCALE GENOMIC DNA]</scope>
    <source>
        <strain evidence="2">I</strain>
    </source>
</reference>
<dbReference type="OrthoDB" id="9764804at2"/>
<accession>A0A211ZTX5</accession>
<dbReference type="AlphaFoldDB" id="A0A211ZTX5"/>
<evidence type="ECO:0000313" key="2">
    <source>
        <dbReference type="Proteomes" id="UP000196655"/>
    </source>
</evidence>
<keyword evidence="2" id="KW-1185">Reference proteome</keyword>
<protein>
    <submittedName>
        <fullName evidence="1">Uncharacterized protein</fullName>
    </submittedName>
</protein>
<comment type="caution">
    <text evidence="1">The sequence shown here is derived from an EMBL/GenBank/DDBJ whole genome shotgun (WGS) entry which is preliminary data.</text>
</comment>
<proteinExistence type="predicted"/>
<evidence type="ECO:0000313" key="1">
    <source>
        <dbReference type="EMBL" id="OWJ68715.1"/>
    </source>
</evidence>
<dbReference type="Proteomes" id="UP000196655">
    <property type="component" value="Unassembled WGS sequence"/>
</dbReference>
<name>A0A211ZTX5_9PROT</name>
<sequence>MMLRTSSNPIYADLATAVNDLAGYAGLVIDSPVSVSGSGELTVEVPVVVEPGGQIRIKDDRTADVPKTITLKDENDVSYDVPYTARVSYPKLTFAGPFTAPPIRIFVREAGWGGTVVFGDGGRAGPDGLITEAVFVTPSWWENGTVDDTDAVQTALGYNRVRFTRTYRVTSVTASMLYQIIDMAGFFLTGIAATAADAVLTLRNWREGRIFNAGVISDGDKTSPIYALNYRCALRCKSEDVYLVNKDGQQVLDKYNNPININRDATQYGYIDGLRIRNMKTGIVWGAHDGDAPQPRYPQSEFHIHGYSPVGVMVPFVGNALNAYLQFHDSIFVAQRTQASASWWDDAAGRTLVNRAGLVRLIGGSIQRAVTAGYNLWGGGIVVENCDVERACSDYLTGDVTYRSCRNGHYGWPNVFPVGWSNPIPFKVAPGATGRLLLDDVVIRRDDGVVDRSLHNLVDASQAPDYEIVFRDTTVHQWRIDSTDQAAYFVHGGRMTCTDLAIDNSTAQSYRLREGPNRLVLADPTGRSMPITDDLTSKGHWASVGYGQGGFYKATSDLPMGANEAIRIHATTTGVEIQTDAPLAVESGYDHVVDFWLKYTGAASGYFRIYPRWIDADDHEFKYFDQNGQPIRTPPVATQTGSVLATNGFTSWLRFRAVASAPLGAVKARFSFFLGAGADLMVTDIRVI</sequence>
<dbReference type="EMBL" id="NHON01000003">
    <property type="protein sequence ID" value="OWJ68715.1"/>
    <property type="molecule type" value="Genomic_DNA"/>
</dbReference>
<dbReference type="RefSeq" id="WP_088149505.1">
    <property type="nucleotide sequence ID" value="NZ_NHON01000003.1"/>
</dbReference>